<feature type="compositionally biased region" description="Low complexity" evidence="1">
    <location>
        <begin position="302"/>
        <end position="313"/>
    </location>
</feature>
<name>A0AAP4BUC7_9CORY</name>
<gene>
    <name evidence="2" type="ORF">QPX54_08785</name>
</gene>
<organism evidence="2 3">
    <name type="scientific">Corynebacterium propinquum</name>
    <dbReference type="NCBI Taxonomy" id="43769"/>
    <lineage>
        <taxon>Bacteria</taxon>
        <taxon>Bacillati</taxon>
        <taxon>Actinomycetota</taxon>
        <taxon>Actinomycetes</taxon>
        <taxon>Mycobacteriales</taxon>
        <taxon>Corynebacteriaceae</taxon>
        <taxon>Corynebacterium</taxon>
    </lineage>
</organism>
<evidence type="ECO:0000313" key="3">
    <source>
        <dbReference type="Proteomes" id="UP001226160"/>
    </source>
</evidence>
<evidence type="ECO:0000256" key="1">
    <source>
        <dbReference type="SAM" id="MobiDB-lite"/>
    </source>
</evidence>
<dbReference type="Proteomes" id="UP001226160">
    <property type="component" value="Unassembled WGS sequence"/>
</dbReference>
<evidence type="ECO:0000313" key="2">
    <source>
        <dbReference type="EMBL" id="MDK4326594.1"/>
    </source>
</evidence>
<comment type="caution">
    <text evidence="2">The sequence shown here is derived from an EMBL/GenBank/DDBJ whole genome shotgun (WGS) entry which is preliminary data.</text>
</comment>
<protein>
    <submittedName>
        <fullName evidence="2">Uncharacterized protein</fullName>
    </submittedName>
</protein>
<feature type="compositionally biased region" description="Acidic residues" evidence="1">
    <location>
        <begin position="282"/>
        <end position="296"/>
    </location>
</feature>
<dbReference type="AlphaFoldDB" id="A0AAP4BUC7"/>
<sequence length="422" mass="45110">MLSAPRTLADIATDGFLAQADRLAMFRARFGEITKVEFSLRENSANDHDAMLADGRVRDQPVMLSFASTQVAQRVELAAQWVATIVDGTWHWQTTAVDDFSDIPQLDPLAPQPADDELLAATRTLFRNAPAVLVPLPRSSRRGSGKDSAAQFAVLIVSGFVDEGPVHVALSNGLAQLPDHYDTLRALQAFAVVRGLEFEHAATEDTSAYSTAEHSVANPPENTDTVVQIGAGDDAYTIYVRGGTAIDLAAQPFTRELPPTIDTLRAQGAALLQETTGHADNDENGENGDIADDDDAAPSSTADRAVADRAVAAKPRHNSSPGWVVATVAGTTWTWAWADPKLAGTSGAQESRALLDFGISNGVLDFVRPHVDLQRAELQSRGDARKEAITTMVAACAPITDFHDYRIDALDAETVGIVLFSA</sequence>
<dbReference type="RefSeq" id="WP_239211781.1">
    <property type="nucleotide sequence ID" value="NZ_CP091865.1"/>
</dbReference>
<dbReference type="InterPro" id="IPR049249">
    <property type="entry name" value="DUF6882"/>
</dbReference>
<dbReference type="EMBL" id="JASNVP010000008">
    <property type="protein sequence ID" value="MDK4326594.1"/>
    <property type="molecule type" value="Genomic_DNA"/>
</dbReference>
<reference evidence="2" key="1">
    <citation type="submission" date="2023-05" db="EMBL/GenBank/DDBJ databases">
        <title>Metabolic capabilities are highly conserved among human nasal-associated Corynebacterium species in pangenomic analyses.</title>
        <authorList>
            <person name="Tran T.H."/>
            <person name="Roberts A.Q."/>
            <person name="Escapa I.F."/>
            <person name="Gao W."/>
            <person name="Conlan S."/>
            <person name="Kong H."/>
            <person name="Segre J.A."/>
            <person name="Kelly M.S."/>
            <person name="Lemon K.P."/>
        </authorList>
    </citation>
    <scope>NUCLEOTIDE SEQUENCE</scope>
    <source>
        <strain evidence="2">KPL2654</strain>
    </source>
</reference>
<proteinExistence type="predicted"/>
<feature type="region of interest" description="Disordered" evidence="1">
    <location>
        <begin position="205"/>
        <end position="224"/>
    </location>
</feature>
<accession>A0AAP4BUC7</accession>
<feature type="region of interest" description="Disordered" evidence="1">
    <location>
        <begin position="276"/>
        <end position="320"/>
    </location>
</feature>
<dbReference type="Pfam" id="PF21813">
    <property type="entry name" value="DUF6882"/>
    <property type="match status" value="1"/>
</dbReference>